<comment type="subcellular location">
    <subcellularLocation>
        <location evidence="1 7">Nucleus</location>
    </subcellularLocation>
</comment>
<comment type="similarity">
    <text evidence="2 8">Belongs to the PCNA family.</text>
</comment>
<dbReference type="InterPro" id="IPR022648">
    <property type="entry name" value="Pr_cel_nuc_antig_N"/>
</dbReference>
<evidence type="ECO:0000313" key="11">
    <source>
        <dbReference type="EMBL" id="KRX15530.1"/>
    </source>
</evidence>
<dbReference type="GO" id="GO:0042542">
    <property type="term" value="P:response to hydrogen peroxide"/>
    <property type="evidence" value="ECO:0007669"/>
    <property type="project" value="UniProtKB-ARBA"/>
</dbReference>
<dbReference type="GO" id="GO:0006275">
    <property type="term" value="P:regulation of DNA replication"/>
    <property type="evidence" value="ECO:0007669"/>
    <property type="project" value="InterPro"/>
</dbReference>
<evidence type="ECO:0000256" key="1">
    <source>
        <dbReference type="ARBA" id="ARBA00004123"/>
    </source>
</evidence>
<dbReference type="EMBL" id="JYDL01000128">
    <property type="protein sequence ID" value="KRX15530.1"/>
    <property type="molecule type" value="Genomic_DNA"/>
</dbReference>
<dbReference type="GO" id="GO:0019985">
    <property type="term" value="P:translesion synthesis"/>
    <property type="evidence" value="ECO:0007669"/>
    <property type="project" value="TreeGrafter"/>
</dbReference>
<evidence type="ECO:0000256" key="7">
    <source>
        <dbReference type="RuleBase" id="RU000641"/>
    </source>
</evidence>
<evidence type="ECO:0000256" key="4">
    <source>
        <dbReference type="ARBA" id="ARBA00023125"/>
    </source>
</evidence>
<dbReference type="InterPro" id="IPR000730">
    <property type="entry name" value="Pr_cel_nuc_antig"/>
</dbReference>
<dbReference type="GO" id="GO:0006298">
    <property type="term" value="P:mismatch repair"/>
    <property type="evidence" value="ECO:0007669"/>
    <property type="project" value="TreeGrafter"/>
</dbReference>
<gene>
    <name evidence="11" type="primary">PCNA</name>
    <name evidence="11" type="ORF">T07_12695</name>
</gene>
<dbReference type="GO" id="GO:0030337">
    <property type="term" value="F:DNA polymerase processivity factor activity"/>
    <property type="evidence" value="ECO:0007669"/>
    <property type="project" value="InterPro"/>
</dbReference>
<accession>A0A0V0RMH7</accession>
<comment type="caution">
    <text evidence="11">The sequence shown here is derived from an EMBL/GenBank/DDBJ whole genome shotgun (WGS) entry which is preliminary data.</text>
</comment>
<evidence type="ECO:0000313" key="12">
    <source>
        <dbReference type="Proteomes" id="UP000054630"/>
    </source>
</evidence>
<dbReference type="FunFam" id="3.10.150.10:FF:000006">
    <property type="entry name" value="Proliferating cell nuclear antigen"/>
    <property type="match status" value="1"/>
</dbReference>
<name>A0A0V0RMH7_9BILA</name>
<dbReference type="STRING" id="6336.A0A0V0RMH7"/>
<dbReference type="GO" id="GO:0043626">
    <property type="term" value="C:PCNA complex"/>
    <property type="evidence" value="ECO:0007669"/>
    <property type="project" value="TreeGrafter"/>
</dbReference>
<evidence type="ECO:0000256" key="2">
    <source>
        <dbReference type="ARBA" id="ARBA00010462"/>
    </source>
</evidence>
<keyword evidence="12" id="KW-1185">Reference proteome</keyword>
<feature type="domain" description="Proliferating cell nuclear antigen PCNA C-terminal" evidence="10">
    <location>
        <begin position="131"/>
        <end position="260"/>
    </location>
</feature>
<evidence type="ECO:0000256" key="8">
    <source>
        <dbReference type="RuleBase" id="RU003671"/>
    </source>
</evidence>
<protein>
    <recommendedName>
        <fullName evidence="7">DNA sliding clamp PCNA</fullName>
    </recommendedName>
</protein>
<organism evidence="11 12">
    <name type="scientific">Trichinella nelsoni</name>
    <dbReference type="NCBI Taxonomy" id="6336"/>
    <lineage>
        <taxon>Eukaryota</taxon>
        <taxon>Metazoa</taxon>
        <taxon>Ecdysozoa</taxon>
        <taxon>Nematoda</taxon>
        <taxon>Enoplea</taxon>
        <taxon>Dorylaimia</taxon>
        <taxon>Trichinellida</taxon>
        <taxon>Trichinellidae</taxon>
        <taxon>Trichinella</taxon>
    </lineage>
</organism>
<proteinExistence type="inferred from homology"/>
<evidence type="ECO:0000256" key="3">
    <source>
        <dbReference type="ARBA" id="ARBA00022705"/>
    </source>
</evidence>
<feature type="domain" description="Proliferating cell nuclear antigen PCNA N-terminal" evidence="9">
    <location>
        <begin position="5"/>
        <end position="128"/>
    </location>
</feature>
<keyword evidence="4 8" id="KW-0238">DNA-binding</keyword>
<dbReference type="PANTHER" id="PTHR11352">
    <property type="entry name" value="PROLIFERATING CELL NUCLEAR ANTIGEN"/>
    <property type="match status" value="1"/>
</dbReference>
<dbReference type="Pfam" id="PF00705">
    <property type="entry name" value="PCNA_N"/>
    <property type="match status" value="1"/>
</dbReference>
<comment type="function">
    <text evidence="7">This protein is an auxiliary protein of DNA polymerase delta and is involved in the control of eukaryotic DNA replication by increasing the polymerase's processivity during elongation of the leading strand.</text>
</comment>
<dbReference type="GO" id="GO:0003677">
    <property type="term" value="F:DNA binding"/>
    <property type="evidence" value="ECO:0007669"/>
    <property type="project" value="UniProtKB-KW"/>
</dbReference>
<dbReference type="SUPFAM" id="SSF55979">
    <property type="entry name" value="DNA clamp"/>
    <property type="match status" value="2"/>
</dbReference>
<evidence type="ECO:0000256" key="6">
    <source>
        <dbReference type="ARBA" id="ARBA00062326"/>
    </source>
</evidence>
<dbReference type="PROSITE" id="PS00293">
    <property type="entry name" value="PCNA_2"/>
    <property type="match status" value="1"/>
</dbReference>
<dbReference type="NCBIfam" id="TIGR00590">
    <property type="entry name" value="pcna"/>
    <property type="match status" value="1"/>
</dbReference>
<dbReference type="PROSITE" id="PS01251">
    <property type="entry name" value="PCNA_1"/>
    <property type="match status" value="1"/>
</dbReference>
<keyword evidence="3 8" id="KW-0235">DNA replication</keyword>
<dbReference type="PANTHER" id="PTHR11352:SF0">
    <property type="entry name" value="PROLIFERATING CELL NUCLEAR ANTIGEN"/>
    <property type="match status" value="1"/>
</dbReference>
<dbReference type="GO" id="GO:0072702">
    <property type="term" value="P:response to methyl methanesulfonate"/>
    <property type="evidence" value="ECO:0007669"/>
    <property type="project" value="UniProtKB-ARBA"/>
</dbReference>
<feature type="non-terminal residue" evidence="11">
    <location>
        <position position="1"/>
    </location>
</feature>
<dbReference type="AlphaFoldDB" id="A0A0V0RMH7"/>
<evidence type="ECO:0000256" key="5">
    <source>
        <dbReference type="ARBA" id="ARBA00023242"/>
    </source>
</evidence>
<dbReference type="CDD" id="cd00577">
    <property type="entry name" value="PCNA"/>
    <property type="match status" value="1"/>
</dbReference>
<dbReference type="Gene3D" id="3.70.10.10">
    <property type="match status" value="1"/>
</dbReference>
<keyword evidence="5 7" id="KW-0539">Nucleus</keyword>
<evidence type="ECO:0000259" key="10">
    <source>
        <dbReference type="Pfam" id="PF02747"/>
    </source>
</evidence>
<dbReference type="InterPro" id="IPR022649">
    <property type="entry name" value="Pr_cel_nuc_antig_C"/>
</dbReference>
<sequence>LSLSMFEAKLASASTFKKVLEAIRELLTDATWDCRESGIALQAMDSSHVALVALKLRAEGFDEYRCDRSISLGLNLTNMSKIVKTAANDDSLVLRAKEDDDTLALIFQSPNEDRYCQYEIKLMDLDAEHLGIPDTEYDCVVSMPSGEFSRIVRDLGQIGESLTITCTKSGIIFSSKGDLGTGSITLRQTTYMDDEEDNKGVSINMTSPCCVTFASKYLNNFAKASPLSNTVQLSLSSDVPIVVEYKIEDLGYIRYYLAPKIDDDSEMKTEA</sequence>
<dbReference type="GO" id="GO:0006272">
    <property type="term" value="P:leading strand elongation"/>
    <property type="evidence" value="ECO:0007669"/>
    <property type="project" value="TreeGrafter"/>
</dbReference>
<dbReference type="FunFam" id="3.10.150.10:FF:000008">
    <property type="entry name" value="Proliferating cell nuclear antigen"/>
    <property type="match status" value="1"/>
</dbReference>
<dbReference type="InterPro" id="IPR022659">
    <property type="entry name" value="Pr_cel_nuc_antig_CS"/>
</dbReference>
<dbReference type="InterPro" id="IPR046938">
    <property type="entry name" value="DNA_clamp_sf"/>
</dbReference>
<dbReference type="Pfam" id="PF02747">
    <property type="entry name" value="PCNA_C"/>
    <property type="match status" value="1"/>
</dbReference>
<dbReference type="FunFam" id="3.70.10.10:FF:000001">
    <property type="entry name" value="Proliferating cell nuclear antigen"/>
    <property type="match status" value="1"/>
</dbReference>
<comment type="subunit">
    <text evidence="6">Homotrimer. Forms a complex with activator 1 heteropentamer in the presence of ATP.</text>
</comment>
<dbReference type="OrthoDB" id="534348at2759"/>
<evidence type="ECO:0000259" key="9">
    <source>
        <dbReference type="Pfam" id="PF00705"/>
    </source>
</evidence>
<dbReference type="HAMAP" id="MF_00317">
    <property type="entry name" value="DNApol_clamp_arch"/>
    <property type="match status" value="1"/>
</dbReference>
<dbReference type="Proteomes" id="UP000054630">
    <property type="component" value="Unassembled WGS sequence"/>
</dbReference>
<dbReference type="PRINTS" id="PR00339">
    <property type="entry name" value="PCNACYCLIN"/>
</dbReference>
<reference evidence="11 12" key="1">
    <citation type="submission" date="2015-01" db="EMBL/GenBank/DDBJ databases">
        <title>Evolution of Trichinella species and genotypes.</title>
        <authorList>
            <person name="Korhonen P.K."/>
            <person name="Edoardo P."/>
            <person name="Giuseppe L.R."/>
            <person name="Gasser R.B."/>
        </authorList>
    </citation>
    <scope>NUCLEOTIDE SEQUENCE [LARGE SCALE GENOMIC DNA]</scope>
    <source>
        <strain evidence="11">ISS37</strain>
    </source>
</reference>